<accession>A0A645H8T8</accession>
<gene>
    <name evidence="1" type="ORF">SDC9_182886</name>
</gene>
<organism evidence="1">
    <name type="scientific">bioreactor metagenome</name>
    <dbReference type="NCBI Taxonomy" id="1076179"/>
    <lineage>
        <taxon>unclassified sequences</taxon>
        <taxon>metagenomes</taxon>
        <taxon>ecological metagenomes</taxon>
    </lineage>
</organism>
<reference evidence="1" key="1">
    <citation type="submission" date="2019-08" db="EMBL/GenBank/DDBJ databases">
        <authorList>
            <person name="Kucharzyk K."/>
            <person name="Murdoch R.W."/>
            <person name="Higgins S."/>
            <person name="Loffler F."/>
        </authorList>
    </citation>
    <scope>NUCLEOTIDE SEQUENCE</scope>
</reference>
<dbReference type="EMBL" id="VSSQ01088934">
    <property type="protein sequence ID" value="MPN35388.1"/>
    <property type="molecule type" value="Genomic_DNA"/>
</dbReference>
<sequence length="79" mass="8493">MLPRVEHIAIFRRERCGLPGDGVDAIHTDDGHNPPTCAVGDVDRVIGPGAPGHPVFAPVVVQRQHAAAVALYQPNVRQR</sequence>
<comment type="caution">
    <text evidence="1">The sequence shown here is derived from an EMBL/GenBank/DDBJ whole genome shotgun (WGS) entry which is preliminary data.</text>
</comment>
<proteinExistence type="predicted"/>
<evidence type="ECO:0000313" key="1">
    <source>
        <dbReference type="EMBL" id="MPN35388.1"/>
    </source>
</evidence>
<dbReference type="AlphaFoldDB" id="A0A645H8T8"/>
<name>A0A645H8T8_9ZZZZ</name>
<protein>
    <submittedName>
        <fullName evidence="1">Uncharacterized protein</fullName>
    </submittedName>
</protein>